<name>A0A450SWS2_9GAMM</name>
<gene>
    <name evidence="2" type="ORF">BECKFW1821A_GA0114235_108213</name>
    <name evidence="3" type="ORF">BECKFW1821B_GA0114236_107914</name>
</gene>
<sequence length="243" mass="28120">MNNSEKRSLGEEFKNWVQTLAIILAGLWGAYVFIYQEFWIPKSAPTSLTLDVSLRKAGKTNYDNKHSQAAIELSIIAKNTTKYPIGLLPGIFMIHGIEFTVAGSDEDTFDKKLESELVIPYSGKYRNRHFMEKSRTEVSIGSPFSDTVLKPGETIKRVFLTTIPADKYDALKASIIIPRCREGTSLESCEEKKERFEWDYNKEKYFPELFFLNGEERKLIEKDHYESYRIRMAISEVMLSLWE</sequence>
<reference evidence="2" key="1">
    <citation type="submission" date="2019-02" db="EMBL/GenBank/DDBJ databases">
        <authorList>
            <person name="Gruber-Vodicka R. H."/>
            <person name="Seah K. B. B."/>
        </authorList>
    </citation>
    <scope>NUCLEOTIDE SEQUENCE</scope>
    <source>
        <strain evidence="3">BECK_BZ106</strain>
        <strain evidence="2">BECK_BZ15</strain>
    </source>
</reference>
<organism evidence="2">
    <name type="scientific">Candidatus Kentrum sp. FW</name>
    <dbReference type="NCBI Taxonomy" id="2126338"/>
    <lineage>
        <taxon>Bacteria</taxon>
        <taxon>Pseudomonadati</taxon>
        <taxon>Pseudomonadota</taxon>
        <taxon>Gammaproteobacteria</taxon>
        <taxon>Candidatus Kentrum</taxon>
    </lineage>
</organism>
<dbReference type="EMBL" id="CAADEW010000082">
    <property type="protein sequence ID" value="VFJ58464.1"/>
    <property type="molecule type" value="Genomic_DNA"/>
</dbReference>
<protein>
    <submittedName>
        <fullName evidence="2">Uncharacterized protein</fullName>
    </submittedName>
</protein>
<evidence type="ECO:0000313" key="2">
    <source>
        <dbReference type="EMBL" id="VFJ58464.1"/>
    </source>
</evidence>
<dbReference type="AlphaFoldDB" id="A0A450SWS2"/>
<accession>A0A450SWS2</accession>
<dbReference type="EMBL" id="CAADFD010000079">
    <property type="protein sequence ID" value="VFJ63096.1"/>
    <property type="molecule type" value="Genomic_DNA"/>
</dbReference>
<proteinExistence type="predicted"/>
<keyword evidence="1" id="KW-1133">Transmembrane helix</keyword>
<evidence type="ECO:0000313" key="3">
    <source>
        <dbReference type="EMBL" id="VFJ63096.1"/>
    </source>
</evidence>
<keyword evidence="1" id="KW-0472">Membrane</keyword>
<keyword evidence="1" id="KW-0812">Transmembrane</keyword>
<evidence type="ECO:0000256" key="1">
    <source>
        <dbReference type="SAM" id="Phobius"/>
    </source>
</evidence>
<feature type="transmembrane region" description="Helical" evidence="1">
    <location>
        <begin position="16"/>
        <end position="34"/>
    </location>
</feature>